<keyword evidence="3" id="KW-0238">DNA-binding</keyword>
<dbReference type="GO" id="GO:0003677">
    <property type="term" value="F:DNA binding"/>
    <property type="evidence" value="ECO:0007669"/>
    <property type="project" value="UniProtKB-KW"/>
</dbReference>
<name>A0A365XTW3_9BACT</name>
<comment type="similarity">
    <text evidence="1">Belongs to the type-I restriction system S methylase family.</text>
</comment>
<keyword evidence="2" id="KW-0680">Restriction system</keyword>
<evidence type="ECO:0000256" key="1">
    <source>
        <dbReference type="ARBA" id="ARBA00010923"/>
    </source>
</evidence>
<reference evidence="5 6" key="1">
    <citation type="submission" date="2018-05" db="EMBL/GenBank/DDBJ databases">
        <title>Chitinophaga sp. K3CV102501T nov., isolated from isolated from a monsoon evergreen broad-leaved forest soil.</title>
        <authorList>
            <person name="Lv Y."/>
        </authorList>
    </citation>
    <scope>NUCLEOTIDE SEQUENCE [LARGE SCALE GENOMIC DNA]</scope>
    <source>
        <strain evidence="5 6">GDMCC 1.1325</strain>
    </source>
</reference>
<dbReference type="AlphaFoldDB" id="A0A365XTW3"/>
<evidence type="ECO:0000313" key="6">
    <source>
        <dbReference type="Proteomes" id="UP000253410"/>
    </source>
</evidence>
<evidence type="ECO:0000259" key="4">
    <source>
        <dbReference type="Pfam" id="PF01420"/>
    </source>
</evidence>
<dbReference type="Pfam" id="PF01420">
    <property type="entry name" value="Methylase_S"/>
    <property type="match status" value="2"/>
</dbReference>
<proteinExistence type="inferred from homology"/>
<evidence type="ECO:0000313" key="5">
    <source>
        <dbReference type="EMBL" id="RBL89144.1"/>
    </source>
</evidence>
<dbReference type="OrthoDB" id="667970at2"/>
<dbReference type="PANTHER" id="PTHR30408">
    <property type="entry name" value="TYPE-1 RESTRICTION ENZYME ECOKI SPECIFICITY PROTEIN"/>
    <property type="match status" value="1"/>
</dbReference>
<sequence length="416" mass="47335">MKIIEDKYQSTLDPTNSWLKVRQGDIATFYNGRAYKLSEWESSGIPVVRLQNLTGTGNKYYYSNLKLPEHQYCYPGDLLYMWSATLGPFLWKGEKAIYHYHIWKVVVDSSRVDKLFFFYLLDENTNKLMRQSHGSTMLHVTKSEMENQMISLPSLLEQQKIAEALNCVDEKIELIKSQITQTTLLKKGLMQGLFTKGIGHTKFKSSAYGEIPESWEVSCIGKLAIINPRKIVMGDSDDVSFVGMVDVSEDAKLITYNAKKYSEVNKGFTCFKDDDVILAKITPCFENGKGALIEGLINGVGFGSTEFHVIRVGDKVLKEFIYYHTISTEFRLKGERNMTGSAGQRRVPRQFVENYPIGLPPIHEQRKIVEILGTVDEKLAILKEKKGKTELLKRGLMQQLLTGKIRVKVDEEVPIS</sequence>
<dbReference type="PANTHER" id="PTHR30408:SF12">
    <property type="entry name" value="TYPE I RESTRICTION ENZYME MJAVIII SPECIFICITY SUBUNIT"/>
    <property type="match status" value="1"/>
</dbReference>
<comment type="caution">
    <text evidence="5">The sequence shown here is derived from an EMBL/GenBank/DDBJ whole genome shotgun (WGS) entry which is preliminary data.</text>
</comment>
<dbReference type="GO" id="GO:0009307">
    <property type="term" value="P:DNA restriction-modification system"/>
    <property type="evidence" value="ECO:0007669"/>
    <property type="project" value="UniProtKB-KW"/>
</dbReference>
<dbReference type="Proteomes" id="UP000253410">
    <property type="component" value="Unassembled WGS sequence"/>
</dbReference>
<evidence type="ECO:0000256" key="2">
    <source>
        <dbReference type="ARBA" id="ARBA00022747"/>
    </source>
</evidence>
<dbReference type="Gene3D" id="3.90.220.20">
    <property type="entry name" value="DNA methylase specificity domains"/>
    <property type="match status" value="2"/>
</dbReference>
<feature type="domain" description="Type I restriction modification DNA specificity" evidence="4">
    <location>
        <begin position="212"/>
        <end position="386"/>
    </location>
</feature>
<dbReference type="CDD" id="cd17254">
    <property type="entry name" value="RMtype1_S_FclI-TRD1-CR1_like"/>
    <property type="match status" value="1"/>
</dbReference>
<dbReference type="InterPro" id="IPR052021">
    <property type="entry name" value="Type-I_RS_S_subunit"/>
</dbReference>
<gene>
    <name evidence="5" type="ORF">DF182_21680</name>
</gene>
<evidence type="ECO:0000256" key="3">
    <source>
        <dbReference type="ARBA" id="ARBA00023125"/>
    </source>
</evidence>
<dbReference type="InterPro" id="IPR000055">
    <property type="entry name" value="Restrct_endonuc_typeI_TRD"/>
</dbReference>
<protein>
    <recommendedName>
        <fullName evidence="4">Type I restriction modification DNA specificity domain-containing protein</fullName>
    </recommendedName>
</protein>
<dbReference type="RefSeq" id="WP_113617890.1">
    <property type="nucleotide sequence ID" value="NZ_QFFJ01000002.1"/>
</dbReference>
<dbReference type="SUPFAM" id="SSF116734">
    <property type="entry name" value="DNA methylase specificity domain"/>
    <property type="match status" value="2"/>
</dbReference>
<dbReference type="Gene3D" id="1.10.287.1120">
    <property type="entry name" value="Bipartite methylase S protein"/>
    <property type="match status" value="1"/>
</dbReference>
<accession>A0A365XTW3</accession>
<keyword evidence="6" id="KW-1185">Reference proteome</keyword>
<organism evidence="5 6">
    <name type="scientific">Chitinophaga flava</name>
    <dbReference type="NCBI Taxonomy" id="2259036"/>
    <lineage>
        <taxon>Bacteria</taxon>
        <taxon>Pseudomonadati</taxon>
        <taxon>Bacteroidota</taxon>
        <taxon>Chitinophagia</taxon>
        <taxon>Chitinophagales</taxon>
        <taxon>Chitinophagaceae</taxon>
        <taxon>Chitinophaga</taxon>
    </lineage>
</organism>
<dbReference type="CDD" id="cd17260">
    <property type="entry name" value="RMtype1_S_EcoEI-TRD1-CR1_like"/>
    <property type="match status" value="1"/>
</dbReference>
<feature type="domain" description="Type I restriction modification DNA specificity" evidence="4">
    <location>
        <begin position="18"/>
        <end position="181"/>
    </location>
</feature>
<dbReference type="InterPro" id="IPR044946">
    <property type="entry name" value="Restrct_endonuc_typeI_TRD_sf"/>
</dbReference>
<dbReference type="EMBL" id="QFFJ01000002">
    <property type="protein sequence ID" value="RBL89144.1"/>
    <property type="molecule type" value="Genomic_DNA"/>
</dbReference>